<dbReference type="EMBL" id="BTCL01000026">
    <property type="protein sequence ID" value="GMK48176.1"/>
    <property type="molecule type" value="Genomic_DNA"/>
</dbReference>
<sequence length="98" mass="11387">MRFLVKAIRNYGICSKSAFSAKVWHEAPTKKQVSRAGYLTRFSNPPMYNLTYTTAGMSDLQKRGKRCNDAYKNQFKSARICTLYSFVHDLEHAFFTFK</sequence>
<reference evidence="1 2" key="1">
    <citation type="submission" date="2023-05" db="EMBL/GenBank/DDBJ databases">
        <title>Draft genome of Paenibacillus sp. CCS26.</title>
        <authorList>
            <person name="Akita H."/>
            <person name="Shinto Y."/>
            <person name="Kimura Z."/>
        </authorList>
    </citation>
    <scope>NUCLEOTIDE SEQUENCE [LARGE SCALE GENOMIC DNA]</scope>
    <source>
        <strain evidence="1 2">CCS26</strain>
    </source>
</reference>
<protein>
    <submittedName>
        <fullName evidence="1">Uncharacterized protein</fullName>
    </submittedName>
</protein>
<name>A0ABQ6NSY1_9BACL</name>
<evidence type="ECO:0000313" key="2">
    <source>
        <dbReference type="Proteomes" id="UP001285921"/>
    </source>
</evidence>
<proteinExistence type="predicted"/>
<keyword evidence="2" id="KW-1185">Reference proteome</keyword>
<comment type="caution">
    <text evidence="1">The sequence shown here is derived from an EMBL/GenBank/DDBJ whole genome shotgun (WGS) entry which is preliminary data.</text>
</comment>
<accession>A0ABQ6NSY1</accession>
<evidence type="ECO:0000313" key="1">
    <source>
        <dbReference type="EMBL" id="GMK48176.1"/>
    </source>
</evidence>
<organism evidence="1 2">
    <name type="scientific">Paenibacillus glycanilyticus</name>
    <dbReference type="NCBI Taxonomy" id="126569"/>
    <lineage>
        <taxon>Bacteria</taxon>
        <taxon>Bacillati</taxon>
        <taxon>Bacillota</taxon>
        <taxon>Bacilli</taxon>
        <taxon>Bacillales</taxon>
        <taxon>Paenibacillaceae</taxon>
        <taxon>Paenibacillus</taxon>
    </lineage>
</organism>
<gene>
    <name evidence="1" type="ORF">PghCCS26_53060</name>
</gene>
<dbReference type="Proteomes" id="UP001285921">
    <property type="component" value="Unassembled WGS sequence"/>
</dbReference>